<feature type="region of interest" description="Disordered" evidence="3">
    <location>
        <begin position="1"/>
        <end position="33"/>
    </location>
</feature>
<dbReference type="PROSITE" id="PS51388">
    <property type="entry name" value="GED"/>
    <property type="match status" value="1"/>
</dbReference>
<evidence type="ECO:0000256" key="1">
    <source>
        <dbReference type="ARBA" id="ARBA00022741"/>
    </source>
</evidence>
<dbReference type="Pfam" id="PF00350">
    <property type="entry name" value="Dynamin_N"/>
    <property type="match status" value="1"/>
</dbReference>
<dbReference type="SMART" id="SM00053">
    <property type="entry name" value="DYNc"/>
    <property type="match status" value="1"/>
</dbReference>
<keyword evidence="7" id="KW-1185">Reference proteome</keyword>
<dbReference type="EMBL" id="JABCRI010000020">
    <property type="protein sequence ID" value="KAF8388410.1"/>
    <property type="molecule type" value="Genomic_DNA"/>
</dbReference>
<accession>A0A834YKS4</accession>
<dbReference type="Gene3D" id="1.20.120.1240">
    <property type="entry name" value="Dynamin, middle domain"/>
    <property type="match status" value="1"/>
</dbReference>
<dbReference type="GO" id="GO:0016020">
    <property type="term" value="C:membrane"/>
    <property type="evidence" value="ECO:0007669"/>
    <property type="project" value="TreeGrafter"/>
</dbReference>
<dbReference type="Pfam" id="PF01031">
    <property type="entry name" value="Dynamin_M"/>
    <property type="match status" value="1"/>
</dbReference>
<keyword evidence="2" id="KW-0342">GTP-binding</keyword>
<dbReference type="GO" id="GO:0005737">
    <property type="term" value="C:cytoplasm"/>
    <property type="evidence" value="ECO:0007669"/>
    <property type="project" value="UniProtKB-ARBA"/>
</dbReference>
<dbReference type="InterPro" id="IPR027417">
    <property type="entry name" value="P-loop_NTPase"/>
</dbReference>
<dbReference type="InterPro" id="IPR030381">
    <property type="entry name" value="G_DYNAMIN_dom"/>
</dbReference>
<dbReference type="InterPro" id="IPR022812">
    <property type="entry name" value="Dynamin"/>
</dbReference>
<dbReference type="InterPro" id="IPR003130">
    <property type="entry name" value="GED"/>
</dbReference>
<dbReference type="InterPro" id="IPR000375">
    <property type="entry name" value="Dynamin_stalk"/>
</dbReference>
<feature type="domain" description="Dynamin-type G" evidence="5">
    <location>
        <begin position="63"/>
        <end position="302"/>
    </location>
</feature>
<dbReference type="OMA" id="EETMGIN"/>
<proteinExistence type="predicted"/>
<dbReference type="GO" id="GO:0003924">
    <property type="term" value="F:GTPase activity"/>
    <property type="evidence" value="ECO:0007669"/>
    <property type="project" value="InterPro"/>
</dbReference>
<dbReference type="Gene3D" id="3.40.50.300">
    <property type="entry name" value="P-loop containing nucleotide triphosphate hydrolases"/>
    <property type="match status" value="2"/>
</dbReference>
<dbReference type="PRINTS" id="PR00195">
    <property type="entry name" value="DYNAMIN"/>
</dbReference>
<dbReference type="PANTHER" id="PTHR11566:SF173">
    <property type="entry name" value="DYNAMIN-RELATED PROTEIN 4C"/>
    <property type="match status" value="1"/>
</dbReference>
<dbReference type="GO" id="GO:0005525">
    <property type="term" value="F:GTP binding"/>
    <property type="evidence" value="ECO:0007669"/>
    <property type="project" value="InterPro"/>
</dbReference>
<dbReference type="AlphaFoldDB" id="A0A834YKS4"/>
<dbReference type="Pfam" id="PF02212">
    <property type="entry name" value="GED"/>
    <property type="match status" value="1"/>
</dbReference>
<evidence type="ECO:0000256" key="2">
    <source>
        <dbReference type="ARBA" id="ARBA00023134"/>
    </source>
</evidence>
<dbReference type="GO" id="GO:0008017">
    <property type="term" value="F:microtubule binding"/>
    <property type="evidence" value="ECO:0007669"/>
    <property type="project" value="TreeGrafter"/>
</dbReference>
<comment type="caution">
    <text evidence="6">The sequence shown here is derived from an EMBL/GenBank/DDBJ whole genome shotgun (WGS) entry which is preliminary data.</text>
</comment>
<evidence type="ECO:0000259" key="4">
    <source>
        <dbReference type="PROSITE" id="PS51388"/>
    </source>
</evidence>
<dbReference type="InterPro" id="IPR020850">
    <property type="entry name" value="GED_dom"/>
</dbReference>
<feature type="compositionally biased region" description="Basic and acidic residues" evidence="3">
    <location>
        <begin position="1"/>
        <end position="16"/>
    </location>
</feature>
<evidence type="ECO:0000259" key="5">
    <source>
        <dbReference type="PROSITE" id="PS51718"/>
    </source>
</evidence>
<feature type="domain" description="GED" evidence="4">
    <location>
        <begin position="536"/>
        <end position="610"/>
    </location>
</feature>
<evidence type="ECO:0000256" key="3">
    <source>
        <dbReference type="SAM" id="MobiDB-lite"/>
    </source>
</evidence>
<dbReference type="PROSITE" id="PS51718">
    <property type="entry name" value="G_DYNAMIN_2"/>
    <property type="match status" value="1"/>
</dbReference>
<dbReference type="InterPro" id="IPR001401">
    <property type="entry name" value="Dynamin_GTPase"/>
</dbReference>
<sequence>MSASKRKNESTSEQRNVKKSSQGSNESSNNEELTAPLVSSYNARIRPLLDAVKLRHLNVMKEGIELPTIVVVGDQSSGKSSVLESLAGINLPRGQGICTCVPFIMRLQHHSSPNPDLHLEYNGKVIQTDETHIDEAINVPTGVPDLTMVDLPGITRVPVREQPKDIFEQISSIFMEYISPKESIILNVLSATIDFPTCESIRMSQSVDKSGERTLAVVTKADKAPEGLIEKVTADDVNIGLGYVCVKNRIGDDSYEQARMEEAKLFESHPLLSKIDKSIVGIPVLAQKLVQIQANSMAKCLPDIVKKINEKLNFNVSELKQMPQNQSSNIGEAMTAFMQILGIAKESLRKILLRGEFDEYPDEKKMHCTARMAEMLNEFSIKCEKNESTDDFLMEEITVLEEAKGIGLPNFLPRTAFLTILQRNLNKISSAPVEFVQKVWKYIEDVIVCILMRHSKNYPQLQSSMRRAAQNLFAKMKEQSMDRVMEIVEMEKLKDYTCNPEYMSVWTKLMAQEEIFMQLMKDHSKPTRIKLEVQQAFDMKMRMAAYWNIVLRRIVDNLALHLLFSVQNLVNKEMEKEIVNELMGPNGDGIKRMLEESPSVATVNTPFLHP</sequence>
<dbReference type="GO" id="GO:0005874">
    <property type="term" value="C:microtubule"/>
    <property type="evidence" value="ECO:0007669"/>
    <property type="project" value="TreeGrafter"/>
</dbReference>
<keyword evidence="1" id="KW-0547">Nucleotide-binding</keyword>
<dbReference type="Proteomes" id="UP000655225">
    <property type="component" value="Unassembled WGS sequence"/>
</dbReference>
<evidence type="ECO:0000313" key="7">
    <source>
        <dbReference type="Proteomes" id="UP000655225"/>
    </source>
</evidence>
<name>A0A834YKS4_TETSI</name>
<dbReference type="OrthoDB" id="5061070at2759"/>
<dbReference type="InterPro" id="IPR045063">
    <property type="entry name" value="Dynamin_N"/>
</dbReference>
<reference evidence="6 7" key="1">
    <citation type="submission" date="2020-04" db="EMBL/GenBank/DDBJ databases">
        <title>Plant Genome Project.</title>
        <authorList>
            <person name="Zhang R.-G."/>
        </authorList>
    </citation>
    <scope>NUCLEOTIDE SEQUENCE [LARGE SCALE GENOMIC DNA]</scope>
    <source>
        <strain evidence="6">YNK0</strain>
        <tissue evidence="6">Leaf</tissue>
    </source>
</reference>
<dbReference type="CDD" id="cd08771">
    <property type="entry name" value="DLP_1"/>
    <property type="match status" value="1"/>
</dbReference>
<gene>
    <name evidence="6" type="ORF">HHK36_027079</name>
</gene>
<dbReference type="SUPFAM" id="SSF52540">
    <property type="entry name" value="P-loop containing nucleoside triphosphate hydrolases"/>
    <property type="match status" value="1"/>
</dbReference>
<protein>
    <submittedName>
        <fullName evidence="6">Uncharacterized protein</fullName>
    </submittedName>
</protein>
<dbReference type="PANTHER" id="PTHR11566">
    <property type="entry name" value="DYNAMIN"/>
    <property type="match status" value="1"/>
</dbReference>
<organism evidence="6 7">
    <name type="scientific">Tetracentron sinense</name>
    <name type="common">Spur-leaf</name>
    <dbReference type="NCBI Taxonomy" id="13715"/>
    <lineage>
        <taxon>Eukaryota</taxon>
        <taxon>Viridiplantae</taxon>
        <taxon>Streptophyta</taxon>
        <taxon>Embryophyta</taxon>
        <taxon>Tracheophyta</taxon>
        <taxon>Spermatophyta</taxon>
        <taxon>Magnoliopsida</taxon>
        <taxon>Trochodendrales</taxon>
        <taxon>Trochodendraceae</taxon>
        <taxon>Tetracentron</taxon>
    </lineage>
</organism>
<evidence type="ECO:0000313" key="6">
    <source>
        <dbReference type="EMBL" id="KAF8388410.1"/>
    </source>
</evidence>